<gene>
    <name evidence="1" type="ORF">KCG48_11230</name>
</gene>
<sequence length="83" mass="9422">MENKKVINRLNRIEGQIRGITRMIEEDRACKDVVVQLSAVKAGVDKILNILVSENLLSCIAGEEEAVQREKIEEALELIYKIK</sequence>
<dbReference type="AlphaFoldDB" id="A0A941CRH0"/>
<protein>
    <submittedName>
        <fullName evidence="1">Metal-sensing transcriptional repressor</fullName>
    </submittedName>
</protein>
<dbReference type="PANTHER" id="PTHR33677">
    <property type="entry name" value="TRANSCRIPTIONAL REPRESSOR FRMR-RELATED"/>
    <property type="match status" value="1"/>
</dbReference>
<dbReference type="InterPro" id="IPR003735">
    <property type="entry name" value="Metal_Tscrpt_repr"/>
</dbReference>
<organism evidence="1 2">
    <name type="scientific">Proteiniclasticum sediminis</name>
    <dbReference type="NCBI Taxonomy" id="2804028"/>
    <lineage>
        <taxon>Bacteria</taxon>
        <taxon>Bacillati</taxon>
        <taxon>Bacillota</taxon>
        <taxon>Clostridia</taxon>
        <taxon>Eubacteriales</taxon>
        <taxon>Clostridiaceae</taxon>
        <taxon>Proteiniclasticum</taxon>
    </lineage>
</organism>
<dbReference type="GO" id="GO:0003677">
    <property type="term" value="F:DNA binding"/>
    <property type="evidence" value="ECO:0007669"/>
    <property type="project" value="InterPro"/>
</dbReference>
<dbReference type="InterPro" id="IPR038390">
    <property type="entry name" value="Metal_Tscrpt_repr_sf"/>
</dbReference>
<dbReference type="Gene3D" id="1.20.58.1000">
    <property type="entry name" value="Metal-sensitive repressor, helix protomer"/>
    <property type="match status" value="1"/>
</dbReference>
<accession>A0A941CRH0</accession>
<dbReference type="PANTHER" id="PTHR33677:SF5">
    <property type="entry name" value="TRANSCRIPTIONAL REPRESSOR FRMR"/>
    <property type="match status" value="1"/>
</dbReference>
<evidence type="ECO:0000313" key="2">
    <source>
        <dbReference type="Proteomes" id="UP000675379"/>
    </source>
</evidence>
<comment type="caution">
    <text evidence="1">The sequence shown here is derived from an EMBL/GenBank/DDBJ whole genome shotgun (WGS) entry which is preliminary data.</text>
</comment>
<evidence type="ECO:0000313" key="1">
    <source>
        <dbReference type="EMBL" id="MBR0576887.1"/>
    </source>
</evidence>
<dbReference type="EMBL" id="JAGSCS010000016">
    <property type="protein sequence ID" value="MBR0576887.1"/>
    <property type="molecule type" value="Genomic_DNA"/>
</dbReference>
<dbReference type="Proteomes" id="UP000675379">
    <property type="component" value="Unassembled WGS sequence"/>
</dbReference>
<name>A0A941CRH0_9CLOT</name>
<proteinExistence type="predicted"/>
<dbReference type="Pfam" id="PF02583">
    <property type="entry name" value="Trns_repr_metal"/>
    <property type="match status" value="1"/>
</dbReference>
<dbReference type="RefSeq" id="WP_211802305.1">
    <property type="nucleotide sequence ID" value="NZ_JAGSCS010000016.1"/>
</dbReference>
<keyword evidence="2" id="KW-1185">Reference proteome</keyword>
<dbReference type="GO" id="GO:0046872">
    <property type="term" value="F:metal ion binding"/>
    <property type="evidence" value="ECO:0007669"/>
    <property type="project" value="InterPro"/>
</dbReference>
<dbReference type="GO" id="GO:0045892">
    <property type="term" value="P:negative regulation of DNA-templated transcription"/>
    <property type="evidence" value="ECO:0007669"/>
    <property type="project" value="UniProtKB-ARBA"/>
</dbReference>
<reference evidence="1" key="1">
    <citation type="submission" date="2021-04" db="EMBL/GenBank/DDBJ databases">
        <title>Proteiniclasticum sedimins sp. nov., an obligate anaerobic bacterium isolated from anaerobic sludge.</title>
        <authorList>
            <person name="Liu J."/>
        </authorList>
    </citation>
    <scope>NUCLEOTIDE SEQUENCE</scope>
    <source>
        <strain evidence="1">BAD-10</strain>
    </source>
</reference>